<evidence type="ECO:0000256" key="1">
    <source>
        <dbReference type="ARBA" id="ARBA00009207"/>
    </source>
</evidence>
<dbReference type="RefSeq" id="XP_044543671.1">
    <property type="nucleotide sequence ID" value="XM_044686363.1"/>
</dbReference>
<organism evidence="3 4">
    <name type="scientific">Naegleria lovaniensis</name>
    <name type="common">Amoeba</name>
    <dbReference type="NCBI Taxonomy" id="51637"/>
    <lineage>
        <taxon>Eukaryota</taxon>
        <taxon>Discoba</taxon>
        <taxon>Heterolobosea</taxon>
        <taxon>Tetramitia</taxon>
        <taxon>Eutetramitia</taxon>
        <taxon>Vahlkampfiidae</taxon>
        <taxon>Naegleria</taxon>
    </lineage>
</organism>
<dbReference type="Pfam" id="PF09184">
    <property type="entry name" value="PPP4R2"/>
    <property type="match status" value="1"/>
</dbReference>
<feature type="region of interest" description="Disordered" evidence="2">
    <location>
        <begin position="24"/>
        <end position="60"/>
    </location>
</feature>
<dbReference type="PANTHER" id="PTHR16487:SF0">
    <property type="entry name" value="PROTEIN PHOSPHATASE 4 REGULATORY SUBUNIT 2-RELATED"/>
    <property type="match status" value="1"/>
</dbReference>
<dbReference type="GO" id="GO:0019888">
    <property type="term" value="F:protein phosphatase regulator activity"/>
    <property type="evidence" value="ECO:0007669"/>
    <property type="project" value="InterPro"/>
</dbReference>
<dbReference type="GO" id="GO:0005737">
    <property type="term" value="C:cytoplasm"/>
    <property type="evidence" value="ECO:0007669"/>
    <property type="project" value="TreeGrafter"/>
</dbReference>
<dbReference type="GO" id="GO:0030289">
    <property type="term" value="C:protein phosphatase 4 complex"/>
    <property type="evidence" value="ECO:0007669"/>
    <property type="project" value="InterPro"/>
</dbReference>
<protein>
    <submittedName>
        <fullName evidence="3">Uncharacterized protein</fullName>
    </submittedName>
</protein>
<dbReference type="InterPro" id="IPR015267">
    <property type="entry name" value="PPP4R2"/>
</dbReference>
<feature type="compositionally biased region" description="Low complexity" evidence="2">
    <location>
        <begin position="29"/>
        <end position="60"/>
    </location>
</feature>
<dbReference type="PANTHER" id="PTHR16487">
    <property type="entry name" value="PPP4R2-RELATED PROTEIN"/>
    <property type="match status" value="1"/>
</dbReference>
<evidence type="ECO:0000256" key="2">
    <source>
        <dbReference type="SAM" id="MobiDB-lite"/>
    </source>
</evidence>
<reference evidence="3 4" key="1">
    <citation type="journal article" date="2018" name="BMC Genomics">
        <title>The genome of Naegleria lovaniensis, the basis for a comparative approach to unravel pathogenicity factors of the human pathogenic amoeba N. fowleri.</title>
        <authorList>
            <person name="Liechti N."/>
            <person name="Schurch N."/>
            <person name="Bruggmann R."/>
            <person name="Wittwer M."/>
        </authorList>
    </citation>
    <scope>NUCLEOTIDE SEQUENCE [LARGE SCALE GENOMIC DNA]</scope>
    <source>
        <strain evidence="3 4">ATCC 30569</strain>
    </source>
</reference>
<dbReference type="AlphaFoldDB" id="A0AA88KJ33"/>
<accession>A0AA88KJ33</accession>
<evidence type="ECO:0000313" key="4">
    <source>
        <dbReference type="Proteomes" id="UP000816034"/>
    </source>
</evidence>
<dbReference type="GeneID" id="68103235"/>
<keyword evidence="4" id="KW-1185">Reference proteome</keyword>
<sequence>MSDEQLHHLSLFASSASEKVLPNVVSSLQQQQQQQGSSTTEGSDESSSTNTNSNTNNNIDHTNVQYNMEVLDSILHSIASNLDMHKCYDWNQLYLFMSYKIHEVRKSFGNNQDGFEPLMQSIDHHFVKFASNPPFTLQRLCELLTQPNRHYKKLGHLLSSIEKCLTVSSFLSDFYDDGSGRHMELSQEEIMNDNTQHILEEENDVTMKDV</sequence>
<dbReference type="EMBL" id="PYSW02000045">
    <property type="protein sequence ID" value="KAG2374497.1"/>
    <property type="molecule type" value="Genomic_DNA"/>
</dbReference>
<comment type="caution">
    <text evidence="3">The sequence shown here is derived from an EMBL/GenBank/DDBJ whole genome shotgun (WGS) entry which is preliminary data.</text>
</comment>
<dbReference type="Proteomes" id="UP000816034">
    <property type="component" value="Unassembled WGS sequence"/>
</dbReference>
<evidence type="ECO:0000313" key="3">
    <source>
        <dbReference type="EMBL" id="KAG2374497.1"/>
    </source>
</evidence>
<proteinExistence type="inferred from homology"/>
<gene>
    <name evidence="3" type="ORF">C9374_010781</name>
</gene>
<name>A0AA88KJ33_NAELO</name>
<dbReference type="GO" id="GO:0005634">
    <property type="term" value="C:nucleus"/>
    <property type="evidence" value="ECO:0007669"/>
    <property type="project" value="TreeGrafter"/>
</dbReference>
<comment type="similarity">
    <text evidence="1">Belongs to the PPP4R2 family.</text>
</comment>